<dbReference type="PANTHER" id="PTHR43792">
    <property type="entry name" value="GNAT FAMILY, PUTATIVE (AFU_ORTHOLOGUE AFUA_3G00765)-RELATED-RELATED"/>
    <property type="match status" value="1"/>
</dbReference>
<dbReference type="SUPFAM" id="SSF55729">
    <property type="entry name" value="Acyl-CoA N-acyltransferases (Nat)"/>
    <property type="match status" value="1"/>
</dbReference>
<keyword evidence="2" id="KW-0012">Acyltransferase</keyword>
<evidence type="ECO:0000313" key="5">
    <source>
        <dbReference type="EMBL" id="MBN9644720.1"/>
    </source>
</evidence>
<keyword evidence="6" id="KW-1185">Reference proteome</keyword>
<comment type="similarity">
    <text evidence="3">Belongs to the acetyltransferase family. RimJ subfamily.</text>
</comment>
<evidence type="ECO:0000256" key="3">
    <source>
        <dbReference type="ARBA" id="ARBA00038502"/>
    </source>
</evidence>
<name>A0A939IXQ5_9CORY</name>
<proteinExistence type="inferred from homology"/>
<evidence type="ECO:0000256" key="1">
    <source>
        <dbReference type="ARBA" id="ARBA00022679"/>
    </source>
</evidence>
<dbReference type="RefSeq" id="WP_207279202.1">
    <property type="nucleotide sequence ID" value="NZ_JAFLEQ010000016.1"/>
</dbReference>
<protein>
    <submittedName>
        <fullName evidence="5">GNAT family N-acetyltransferase</fullName>
    </submittedName>
</protein>
<dbReference type="Gene3D" id="3.40.630.30">
    <property type="match status" value="1"/>
</dbReference>
<dbReference type="EMBL" id="JAFLEQ010000016">
    <property type="protein sequence ID" value="MBN9644720.1"/>
    <property type="molecule type" value="Genomic_DNA"/>
</dbReference>
<feature type="domain" description="N-acetyltransferase" evidence="4">
    <location>
        <begin position="57"/>
        <end position="206"/>
    </location>
</feature>
<dbReference type="AlphaFoldDB" id="A0A939IXQ5"/>
<sequence>MPFVFDSIFARGRRRDHPGWPETAGPVTTCHNDEIMLRPITGDDGDWWRATRVKQEARLRPVEPTVPQGWLRAHTPAAWREHCRLLRDSARDGVTVPFVIVVNGDRAGELTLGSISHGSISECWIGYWVAAEFTGRHVATVATALGTDHAFTRVGLHRVTATYLPDNPASGAVLRRNGFREEGFLLSDININGRWRDHHLMALTEDELHGGCVGFLEQAGLIVDSAP</sequence>
<keyword evidence="1" id="KW-0808">Transferase</keyword>
<evidence type="ECO:0000313" key="6">
    <source>
        <dbReference type="Proteomes" id="UP000664332"/>
    </source>
</evidence>
<dbReference type="InterPro" id="IPR000182">
    <property type="entry name" value="GNAT_dom"/>
</dbReference>
<evidence type="ECO:0000256" key="2">
    <source>
        <dbReference type="ARBA" id="ARBA00023315"/>
    </source>
</evidence>
<dbReference type="PROSITE" id="PS51186">
    <property type="entry name" value="GNAT"/>
    <property type="match status" value="1"/>
</dbReference>
<comment type="caution">
    <text evidence="5">The sequence shown here is derived from an EMBL/GenBank/DDBJ whole genome shotgun (WGS) entry which is preliminary data.</text>
</comment>
<reference evidence="5" key="1">
    <citation type="submission" date="2021-03" db="EMBL/GenBank/DDBJ databases">
        <authorList>
            <person name="Sun Q."/>
        </authorList>
    </citation>
    <scope>NUCLEOTIDE SEQUENCE</scope>
    <source>
        <strain evidence="5">CCM 8862</strain>
    </source>
</reference>
<dbReference type="GO" id="GO:0008999">
    <property type="term" value="F:protein-N-terminal-alanine acetyltransferase activity"/>
    <property type="evidence" value="ECO:0007669"/>
    <property type="project" value="TreeGrafter"/>
</dbReference>
<gene>
    <name evidence="5" type="ORF">JZY06_08880</name>
</gene>
<dbReference type="GO" id="GO:0005737">
    <property type="term" value="C:cytoplasm"/>
    <property type="evidence" value="ECO:0007669"/>
    <property type="project" value="TreeGrafter"/>
</dbReference>
<dbReference type="Pfam" id="PF13302">
    <property type="entry name" value="Acetyltransf_3"/>
    <property type="match status" value="1"/>
</dbReference>
<dbReference type="InterPro" id="IPR051531">
    <property type="entry name" value="N-acetyltransferase"/>
</dbReference>
<dbReference type="InterPro" id="IPR016181">
    <property type="entry name" value="Acyl_CoA_acyltransferase"/>
</dbReference>
<accession>A0A939IXQ5</accession>
<dbReference type="PANTHER" id="PTHR43792:SF8">
    <property type="entry name" value="[RIBOSOMAL PROTEIN US5]-ALANINE N-ACETYLTRANSFERASE"/>
    <property type="match status" value="1"/>
</dbReference>
<evidence type="ECO:0000259" key="4">
    <source>
        <dbReference type="PROSITE" id="PS51186"/>
    </source>
</evidence>
<organism evidence="5 6">
    <name type="scientific">Corynebacterium mendelii</name>
    <dbReference type="NCBI Taxonomy" id="2765362"/>
    <lineage>
        <taxon>Bacteria</taxon>
        <taxon>Bacillati</taxon>
        <taxon>Actinomycetota</taxon>
        <taxon>Actinomycetes</taxon>
        <taxon>Mycobacteriales</taxon>
        <taxon>Corynebacteriaceae</taxon>
        <taxon>Corynebacterium</taxon>
    </lineage>
</organism>
<dbReference type="Proteomes" id="UP000664332">
    <property type="component" value="Unassembled WGS sequence"/>
</dbReference>